<proteinExistence type="predicted"/>
<evidence type="ECO:0000313" key="4">
    <source>
        <dbReference type="Proteomes" id="UP000242317"/>
    </source>
</evidence>
<dbReference type="EMBL" id="FMYK01000004">
    <property type="protein sequence ID" value="SDC34770.1"/>
    <property type="molecule type" value="Genomic_DNA"/>
</dbReference>
<feature type="transmembrane region" description="Helical" evidence="1">
    <location>
        <begin position="46"/>
        <end position="66"/>
    </location>
</feature>
<dbReference type="OrthoDB" id="274718at2"/>
<protein>
    <recommendedName>
        <fullName evidence="2">Lnb N-terminal periplasmic domain-containing protein</fullName>
    </recommendedName>
</protein>
<dbReference type="Proteomes" id="UP000242317">
    <property type="component" value="Unassembled WGS sequence"/>
</dbReference>
<sequence length="354" mass="41677">MNDIDFKKFCKSILFALLHSLFYLFIILSSAWLCLALWIHQPFGRLATYFIIGFWLLLSGSIAGIYFSQAVFQRRTDILIYLVCFALGLTWFFGMQPRNDRVWNPEVAKILDYQRDGDQITIDNVRDFVWRGEEDYDVRWQTRQYDLSQLKSANLILSYWAGNDIAHTLMSFDFEDDFGKTQHLTFSIEIRKEQHESFSSIGGFFRKYELAIVPADEKDIIYTRSNIRHERVYIYPLNNLPKAELQQLFLSYLEQGKSLATEPRWYNTLFSNCTTIIFDMVNHIDPVPVDYRVILSGRLPSYLYDQNALDHRYTLVEWMNMAHINPKVENFEQGKDQSSANFSRMIRSGLPTDN</sequence>
<gene>
    <name evidence="3" type="ORF">SAMN05421749_104194</name>
</gene>
<dbReference type="AlphaFoldDB" id="A0A1G6KUM3"/>
<evidence type="ECO:0000256" key="1">
    <source>
        <dbReference type="SAM" id="Phobius"/>
    </source>
</evidence>
<evidence type="ECO:0000313" key="3">
    <source>
        <dbReference type="EMBL" id="SDC34770.1"/>
    </source>
</evidence>
<dbReference type="InterPro" id="IPR025178">
    <property type="entry name" value="Lnb_N"/>
</dbReference>
<keyword evidence="1" id="KW-0472">Membrane</keyword>
<feature type="domain" description="Lnb N-terminal periplasmic" evidence="2">
    <location>
        <begin position="137"/>
        <end position="296"/>
    </location>
</feature>
<reference evidence="4" key="1">
    <citation type="submission" date="2016-09" db="EMBL/GenBank/DDBJ databases">
        <authorList>
            <person name="Varghese N."/>
            <person name="Submissions S."/>
        </authorList>
    </citation>
    <scope>NUCLEOTIDE SEQUENCE [LARGE SCALE GENOMIC DNA]</scope>
    <source>
        <strain evidence="4">ANC 3699</strain>
    </source>
</reference>
<organism evidence="3 4">
    <name type="scientific">Acinetobacter marinus</name>
    <dbReference type="NCBI Taxonomy" id="281375"/>
    <lineage>
        <taxon>Bacteria</taxon>
        <taxon>Pseudomonadati</taxon>
        <taxon>Pseudomonadota</taxon>
        <taxon>Gammaproteobacteria</taxon>
        <taxon>Moraxellales</taxon>
        <taxon>Moraxellaceae</taxon>
        <taxon>Acinetobacter</taxon>
    </lineage>
</organism>
<keyword evidence="1" id="KW-0812">Transmembrane</keyword>
<name>A0A1G6KUM3_9GAMM</name>
<dbReference type="RefSeq" id="WP_092619310.1">
    <property type="nucleotide sequence ID" value="NZ_FMYK01000004.1"/>
</dbReference>
<keyword evidence="4" id="KW-1185">Reference proteome</keyword>
<feature type="transmembrane region" description="Helical" evidence="1">
    <location>
        <begin position="12"/>
        <end position="40"/>
    </location>
</feature>
<feature type="transmembrane region" description="Helical" evidence="1">
    <location>
        <begin position="78"/>
        <end position="95"/>
    </location>
</feature>
<dbReference type="Pfam" id="PF13387">
    <property type="entry name" value="Lnb_N"/>
    <property type="match status" value="1"/>
</dbReference>
<accession>A0A1G6KUM3</accession>
<keyword evidence="1" id="KW-1133">Transmembrane helix</keyword>
<evidence type="ECO:0000259" key="2">
    <source>
        <dbReference type="Pfam" id="PF13387"/>
    </source>
</evidence>